<organism evidence="12 13">
    <name type="scientific">Aquimarina algiphila</name>
    <dbReference type="NCBI Taxonomy" id="2047982"/>
    <lineage>
        <taxon>Bacteria</taxon>
        <taxon>Pseudomonadati</taxon>
        <taxon>Bacteroidota</taxon>
        <taxon>Flavobacteriia</taxon>
        <taxon>Flavobacteriales</taxon>
        <taxon>Flavobacteriaceae</taxon>
        <taxon>Aquimarina</taxon>
    </lineage>
</organism>
<gene>
    <name evidence="12" type="ORF">FOF46_27795</name>
</gene>
<keyword evidence="13" id="KW-1185">Reference proteome</keyword>
<keyword evidence="6 12" id="KW-0418">Kinase</keyword>
<dbReference type="AlphaFoldDB" id="A0A554VBR4"/>
<feature type="chain" id="PRO_5021846412" description="histidine kinase" evidence="10">
    <location>
        <begin position="23"/>
        <end position="682"/>
    </location>
</feature>
<protein>
    <recommendedName>
        <fullName evidence="2">histidine kinase</fullName>
        <ecNumber evidence="2">2.7.13.3</ecNumber>
    </recommendedName>
</protein>
<evidence type="ECO:0000256" key="5">
    <source>
        <dbReference type="ARBA" id="ARBA00022741"/>
    </source>
</evidence>
<dbReference type="GO" id="GO:0005524">
    <property type="term" value="F:ATP binding"/>
    <property type="evidence" value="ECO:0007669"/>
    <property type="project" value="UniProtKB-KW"/>
</dbReference>
<evidence type="ECO:0000313" key="12">
    <source>
        <dbReference type="EMBL" id="TSE03994.1"/>
    </source>
</evidence>
<evidence type="ECO:0000256" key="4">
    <source>
        <dbReference type="ARBA" id="ARBA00022679"/>
    </source>
</evidence>
<evidence type="ECO:0000256" key="8">
    <source>
        <dbReference type="ARBA" id="ARBA00023012"/>
    </source>
</evidence>
<feature type="signal peptide" evidence="10">
    <location>
        <begin position="1"/>
        <end position="22"/>
    </location>
</feature>
<feature type="domain" description="Histidine kinase" evidence="11">
    <location>
        <begin position="595"/>
        <end position="681"/>
    </location>
</feature>
<proteinExistence type="predicted"/>
<evidence type="ECO:0000256" key="2">
    <source>
        <dbReference type="ARBA" id="ARBA00012438"/>
    </source>
</evidence>
<evidence type="ECO:0000256" key="10">
    <source>
        <dbReference type="SAM" id="SignalP"/>
    </source>
</evidence>
<keyword evidence="5" id="KW-0547">Nucleotide-binding</keyword>
<dbReference type="SMART" id="SM00387">
    <property type="entry name" value="HATPase_c"/>
    <property type="match status" value="1"/>
</dbReference>
<keyword evidence="4" id="KW-0808">Transferase</keyword>
<keyword evidence="7" id="KW-0067">ATP-binding</keyword>
<dbReference type="PANTHER" id="PTHR24421:SF10">
    <property type="entry name" value="NITRATE_NITRITE SENSOR PROTEIN NARQ"/>
    <property type="match status" value="1"/>
</dbReference>
<evidence type="ECO:0000256" key="7">
    <source>
        <dbReference type="ARBA" id="ARBA00022840"/>
    </source>
</evidence>
<dbReference type="Pfam" id="PF07730">
    <property type="entry name" value="HisKA_3"/>
    <property type="match status" value="1"/>
</dbReference>
<keyword evidence="8" id="KW-0902">Two-component regulatory system</keyword>
<dbReference type="SUPFAM" id="SSF55874">
    <property type="entry name" value="ATPase domain of HSP90 chaperone/DNA topoisomerase II/histidine kinase"/>
    <property type="match status" value="1"/>
</dbReference>
<evidence type="ECO:0000313" key="13">
    <source>
        <dbReference type="Proteomes" id="UP000318833"/>
    </source>
</evidence>
<dbReference type="EC" id="2.7.13.3" evidence="2"/>
<dbReference type="GO" id="GO:0046983">
    <property type="term" value="F:protein dimerization activity"/>
    <property type="evidence" value="ECO:0007669"/>
    <property type="project" value="InterPro"/>
</dbReference>
<dbReference type="InterPro" id="IPR050482">
    <property type="entry name" value="Sensor_HK_TwoCompSys"/>
</dbReference>
<keyword evidence="9" id="KW-1133">Transmembrane helix</keyword>
<dbReference type="GO" id="GO:0016020">
    <property type="term" value="C:membrane"/>
    <property type="evidence" value="ECO:0007669"/>
    <property type="project" value="InterPro"/>
</dbReference>
<keyword evidence="9" id="KW-0472">Membrane</keyword>
<dbReference type="GO" id="GO:0000155">
    <property type="term" value="F:phosphorelay sensor kinase activity"/>
    <property type="evidence" value="ECO:0007669"/>
    <property type="project" value="InterPro"/>
</dbReference>
<dbReference type="InterPro" id="IPR011990">
    <property type="entry name" value="TPR-like_helical_dom_sf"/>
</dbReference>
<dbReference type="InterPro" id="IPR005467">
    <property type="entry name" value="His_kinase_dom"/>
</dbReference>
<comment type="caution">
    <text evidence="12">The sequence shown here is derived from an EMBL/GenBank/DDBJ whole genome shotgun (WGS) entry which is preliminary data.</text>
</comment>
<dbReference type="Gene3D" id="1.25.40.10">
    <property type="entry name" value="Tetratricopeptide repeat domain"/>
    <property type="match status" value="1"/>
</dbReference>
<dbReference type="CDD" id="cd16917">
    <property type="entry name" value="HATPase_UhpB-NarQ-NarX-like"/>
    <property type="match status" value="1"/>
</dbReference>
<keyword evidence="10" id="KW-0732">Signal</keyword>
<dbReference type="Pfam" id="PF02518">
    <property type="entry name" value="HATPase_c"/>
    <property type="match status" value="1"/>
</dbReference>
<dbReference type="OrthoDB" id="9778366at2"/>
<dbReference type="InterPro" id="IPR011712">
    <property type="entry name" value="Sig_transdc_His_kin_sub3_dim/P"/>
</dbReference>
<evidence type="ECO:0000256" key="3">
    <source>
        <dbReference type="ARBA" id="ARBA00022553"/>
    </source>
</evidence>
<evidence type="ECO:0000256" key="1">
    <source>
        <dbReference type="ARBA" id="ARBA00000085"/>
    </source>
</evidence>
<evidence type="ECO:0000256" key="6">
    <source>
        <dbReference type="ARBA" id="ARBA00022777"/>
    </source>
</evidence>
<dbReference type="Gene3D" id="1.20.5.1930">
    <property type="match status" value="1"/>
</dbReference>
<dbReference type="Gene3D" id="3.30.565.10">
    <property type="entry name" value="Histidine kinase-like ATPase, C-terminal domain"/>
    <property type="match status" value="1"/>
</dbReference>
<keyword evidence="9" id="KW-0812">Transmembrane</keyword>
<dbReference type="InterPro" id="IPR003594">
    <property type="entry name" value="HATPase_dom"/>
</dbReference>
<name>A0A554VBR4_9FLAO</name>
<accession>A0A554VBR4</accession>
<dbReference type="EMBL" id="VLNR01000092">
    <property type="protein sequence ID" value="TSE03994.1"/>
    <property type="molecule type" value="Genomic_DNA"/>
</dbReference>
<dbReference type="SUPFAM" id="SSF48452">
    <property type="entry name" value="TPR-like"/>
    <property type="match status" value="1"/>
</dbReference>
<dbReference type="PANTHER" id="PTHR24421">
    <property type="entry name" value="NITRATE/NITRITE SENSOR PROTEIN NARX-RELATED"/>
    <property type="match status" value="1"/>
</dbReference>
<evidence type="ECO:0000256" key="9">
    <source>
        <dbReference type="SAM" id="Phobius"/>
    </source>
</evidence>
<dbReference type="InterPro" id="IPR036890">
    <property type="entry name" value="HATPase_C_sf"/>
</dbReference>
<evidence type="ECO:0000259" key="11">
    <source>
        <dbReference type="PROSITE" id="PS50109"/>
    </source>
</evidence>
<feature type="transmembrane region" description="Helical" evidence="9">
    <location>
        <begin position="434"/>
        <end position="454"/>
    </location>
</feature>
<dbReference type="Proteomes" id="UP000318833">
    <property type="component" value="Unassembled WGS sequence"/>
</dbReference>
<keyword evidence="3" id="KW-0597">Phosphoprotein</keyword>
<reference evidence="12 13" key="1">
    <citation type="submission" date="2019-07" db="EMBL/GenBank/DDBJ databases">
        <title>The draft genome sequence of Aquimarina algiphila M91.</title>
        <authorList>
            <person name="Meng X."/>
        </authorList>
    </citation>
    <scope>NUCLEOTIDE SEQUENCE [LARGE SCALE GENOMIC DNA]</scope>
    <source>
        <strain evidence="12 13">M91</strain>
    </source>
</reference>
<sequence>MRLSYIHICWTFVLLNFNTISAQHINNTDTSTSKKRMEYQLRKSLDQSDYKKALEITDSMELYGIKNKDSIYMAIAYDAKTTLYRFKRDIRNAKINVKKGISIYEKYHHYSELIKSNSYLAKTLRDEGKLDSCFYTLNKINRLYISDTVSKGSLRYFYNEKEASHSVAGRIDSSLHYSFKRIGLIEEDNYFQLGVSYLILTENFYKVNDLKKALNYINESLHYFSKDPRNLTIATCKAYILKGNILLALKQYQEVKLYAHKALDLIKNKDLPNYKVQIEVLLFKLNGQIGKPHKIPVLDVTDIKNKKITNSTLFDFYLAKLKYSVHEKKWKEARVLIEKLHLLIPNISDLNLKQTFHQLSSLYWAEVKDFEKSYYEQNQYFKIKEKINTRQHIYTAYDLDQKYQLAKKNEEIVNQNFRIQTQENELLKKEKHQIYLTLSILSAILGFILLLFIYRQRQKIKNNEIITLQHQQEVIKLESLIDGEEKERNRLAQDLHDGINGDLSAIKYKITSIAPSKLNEKEKIIHHEAIQMLDNTVEQVRRISHNLAPSSLLNFNLIEVIQQFCDRINSSNPLNTSFQYFGKQFKLEKEKETVIYRIIQELTNNIIKHANATEALIQINSYENKLHITVEDNGIGFDPDVKSHGIGLQNIKSRVSLLNANLDIHSSAEGTSFNIEIYLDKI</sequence>
<comment type="catalytic activity">
    <reaction evidence="1">
        <text>ATP + protein L-histidine = ADP + protein N-phospho-L-histidine.</text>
        <dbReference type="EC" id="2.7.13.3"/>
    </reaction>
</comment>
<dbReference type="PROSITE" id="PS50109">
    <property type="entry name" value="HIS_KIN"/>
    <property type="match status" value="1"/>
</dbReference>